<gene>
    <name evidence="3" type="ORF">FN846DRAFT_645847</name>
</gene>
<dbReference type="EMBL" id="VXIS01000064">
    <property type="protein sequence ID" value="KAA8908819.1"/>
    <property type="molecule type" value="Genomic_DNA"/>
</dbReference>
<sequence length="729" mass="80175">MSSGGEAGGGWGGYVRAAAGAAARYAMSSGQTEGGAPREPGARRRKLLQTASELKQSYYAGYLSRSGDLPELGTVVGHNQQLWLFPSYAREIPEHERGQSRVSQRSRGDSDAPLPESFHLDRDYGAEVDIVEVDVRGWLFAPRVGPLGRKDRWQAGVLRWMCGLQAQAPDQPEDVGAAATPEQAETDATPIERQASTRSETTTDNAGAGGWRYSLWRTNTTESTQSTMTSAEIKAANAMLDERFTPFTHLAVAKSPVSVFFYNITNDTQAQSRTLYTSDNGHFSVRASLPFVPTHVRVLASETLSAAEEINIHPADGVSLISDIDDTVKHSGIGIGPREMARAAFTMPVKDIMIPGVADWYKTLAAPPYQVSVHYISNSPWQFYPVLRSFFDETGLPPGSFHLKHYSGMLQGILEPAAERKRGTVERVIQDFPRRKWLLVGDSGEADLEVYTEMAERWPDRILAICIRDITSHPSRDYSVFTGDLGSRLFNNAGSIPNIARTSSSEVPPPLPPKRHPGNLSEGSAPLSPPRPLPRPSPHRSDVSSSSQASSTSTLSVNNLQPSRPEKPANLRSPPVPKKPDALRQPNLPGRKSPDSRSQRSSDRFPPPPPPPPPRRRTIAGEQDDSRDPSLPPPHRVATALPVMGDSRIAALPRLPQRVPTVTGATEGPQLILTKRQLEWERRWVLARERLDRKSVKLLYWRVGTDLKDVTVDIVGKELKQRGSGWKKD</sequence>
<feature type="domain" description="Phosphatidate phosphatase APP1 catalytic" evidence="2">
    <location>
        <begin position="318"/>
        <end position="469"/>
    </location>
</feature>
<evidence type="ECO:0000313" key="3">
    <source>
        <dbReference type="EMBL" id="KAA8908819.1"/>
    </source>
</evidence>
<reference evidence="3 4" key="1">
    <citation type="submission" date="2019-09" db="EMBL/GenBank/DDBJ databases">
        <title>Draft genome of the ectomycorrhizal ascomycete Sphaerosporella brunnea.</title>
        <authorList>
            <consortium name="DOE Joint Genome Institute"/>
            <person name="Benucci G.M."/>
            <person name="Marozzi G."/>
            <person name="Antonielli L."/>
            <person name="Sanchez S."/>
            <person name="Marco P."/>
            <person name="Wang X."/>
            <person name="Falini L.B."/>
            <person name="Barry K."/>
            <person name="Haridas S."/>
            <person name="Lipzen A."/>
            <person name="Labutti K."/>
            <person name="Grigoriev I.V."/>
            <person name="Murat C."/>
            <person name="Martin F."/>
            <person name="Albertini E."/>
            <person name="Donnini D."/>
            <person name="Bonito G."/>
        </authorList>
    </citation>
    <scope>NUCLEOTIDE SEQUENCE [LARGE SCALE GENOMIC DNA]</scope>
    <source>
        <strain evidence="3 4">Sb_GMNB300</strain>
    </source>
</reference>
<evidence type="ECO:0000259" key="2">
    <source>
        <dbReference type="Pfam" id="PF09949"/>
    </source>
</evidence>
<name>A0A5J5EZM9_9PEZI</name>
<dbReference type="InterPro" id="IPR019236">
    <property type="entry name" value="APP1_cat"/>
</dbReference>
<dbReference type="AlphaFoldDB" id="A0A5J5EZM9"/>
<feature type="compositionally biased region" description="Polar residues" evidence="1">
    <location>
        <begin position="194"/>
        <end position="205"/>
    </location>
</feature>
<dbReference type="Pfam" id="PF09949">
    <property type="entry name" value="APP1_cat"/>
    <property type="match status" value="1"/>
</dbReference>
<dbReference type="OrthoDB" id="2117591at2759"/>
<feature type="region of interest" description="Disordered" evidence="1">
    <location>
        <begin position="500"/>
        <end position="634"/>
    </location>
</feature>
<dbReference type="PANTHER" id="PTHR28208">
    <property type="entry name" value="PHOSPHATIDATE PHOSPHATASE APP1"/>
    <property type="match status" value="1"/>
</dbReference>
<proteinExistence type="predicted"/>
<dbReference type="GO" id="GO:0030479">
    <property type="term" value="C:actin cortical patch"/>
    <property type="evidence" value="ECO:0007669"/>
    <property type="project" value="TreeGrafter"/>
</dbReference>
<dbReference type="Proteomes" id="UP000326924">
    <property type="component" value="Unassembled WGS sequence"/>
</dbReference>
<evidence type="ECO:0000313" key="4">
    <source>
        <dbReference type="Proteomes" id="UP000326924"/>
    </source>
</evidence>
<accession>A0A5J5EZM9</accession>
<dbReference type="GO" id="GO:0008195">
    <property type="term" value="F:phosphatidate phosphatase activity"/>
    <property type="evidence" value="ECO:0007669"/>
    <property type="project" value="InterPro"/>
</dbReference>
<comment type="caution">
    <text evidence="3">The sequence shown here is derived from an EMBL/GenBank/DDBJ whole genome shotgun (WGS) entry which is preliminary data.</text>
</comment>
<dbReference type="PANTHER" id="PTHR28208:SF3">
    <property type="entry name" value="PHOSPHATIDATE PHOSPHATASE APP1"/>
    <property type="match status" value="1"/>
</dbReference>
<dbReference type="InParanoid" id="A0A5J5EZM9"/>
<protein>
    <recommendedName>
        <fullName evidence="2">Phosphatidate phosphatase APP1 catalytic domain-containing protein</fullName>
    </recommendedName>
</protein>
<evidence type="ECO:0000256" key="1">
    <source>
        <dbReference type="SAM" id="MobiDB-lite"/>
    </source>
</evidence>
<feature type="compositionally biased region" description="Pro residues" evidence="1">
    <location>
        <begin position="527"/>
        <end position="536"/>
    </location>
</feature>
<feature type="region of interest" description="Disordered" evidence="1">
    <location>
        <begin position="169"/>
        <end position="211"/>
    </location>
</feature>
<feature type="compositionally biased region" description="Low complexity" evidence="1">
    <location>
        <begin position="543"/>
        <end position="556"/>
    </location>
</feature>
<organism evidence="3 4">
    <name type="scientific">Sphaerosporella brunnea</name>
    <dbReference type="NCBI Taxonomy" id="1250544"/>
    <lineage>
        <taxon>Eukaryota</taxon>
        <taxon>Fungi</taxon>
        <taxon>Dikarya</taxon>
        <taxon>Ascomycota</taxon>
        <taxon>Pezizomycotina</taxon>
        <taxon>Pezizomycetes</taxon>
        <taxon>Pezizales</taxon>
        <taxon>Pyronemataceae</taxon>
        <taxon>Sphaerosporella</taxon>
    </lineage>
</organism>
<keyword evidence="4" id="KW-1185">Reference proteome</keyword>
<dbReference type="InterPro" id="IPR052935">
    <property type="entry name" value="Mg2+_PAP"/>
</dbReference>
<feature type="compositionally biased region" description="Basic and acidic residues" evidence="1">
    <location>
        <begin position="592"/>
        <end position="603"/>
    </location>
</feature>
<feature type="region of interest" description="Disordered" evidence="1">
    <location>
        <begin position="94"/>
        <end position="118"/>
    </location>
</feature>